<keyword evidence="2" id="KW-0472">Membrane</keyword>
<feature type="domain" description="PASTA" evidence="3">
    <location>
        <begin position="110"/>
        <end position="175"/>
    </location>
</feature>
<feature type="region of interest" description="Disordered" evidence="1">
    <location>
        <begin position="181"/>
        <end position="252"/>
    </location>
</feature>
<dbReference type="EMBL" id="FRDJ01000001">
    <property type="protein sequence ID" value="SHN51636.1"/>
    <property type="molecule type" value="Genomic_DNA"/>
</dbReference>
<feature type="compositionally biased region" description="Polar residues" evidence="1">
    <location>
        <begin position="237"/>
        <end position="252"/>
    </location>
</feature>
<keyword evidence="4" id="KW-0418">Kinase</keyword>
<gene>
    <name evidence="4" type="ORF">SAMN02745226_00366</name>
</gene>
<feature type="compositionally biased region" description="Low complexity" evidence="1">
    <location>
        <begin position="209"/>
        <end position="231"/>
    </location>
</feature>
<dbReference type="STRING" id="1121883.SAMN02745226_00366"/>
<name>A0A1M7RZN4_FERGO</name>
<keyword evidence="5" id="KW-1185">Reference proteome</keyword>
<dbReference type="RefSeq" id="WP_072757690.1">
    <property type="nucleotide sequence ID" value="NZ_FRDJ01000001.1"/>
</dbReference>
<dbReference type="GO" id="GO:0004674">
    <property type="term" value="F:protein serine/threonine kinase activity"/>
    <property type="evidence" value="ECO:0007669"/>
    <property type="project" value="UniProtKB-KW"/>
</dbReference>
<dbReference type="AlphaFoldDB" id="A0A1M7RZN4"/>
<dbReference type="SUPFAM" id="SSF54184">
    <property type="entry name" value="Penicillin-binding protein 2x (pbp-2x), c-terminal domain"/>
    <property type="match status" value="2"/>
</dbReference>
<proteinExistence type="predicted"/>
<dbReference type="InterPro" id="IPR005543">
    <property type="entry name" value="PASTA_dom"/>
</dbReference>
<keyword evidence="4" id="KW-0723">Serine/threonine-protein kinase</keyword>
<sequence>MIDKRAKGNMKRGHFAPARSLILLILTIFAGSFLGFLAFYLVMYVDARKGTALLPNYVGVDVQVAKDELSKKGFRVEIIGESGRVIKMDPPGNTVVKQGRKVKLFAQSIVEKSIILPDFKGIWYKSVQNILELIGVSTIVRNTNEPGINGVVISTAPTSGNKVKNGDLVTLFISSGTASVIQQPTTSSEESEPSTDVSLPVDVIPPEIPIESSQGTSQSLENQSEQLQQEEGAGSFENGQESSAETTQGGQF</sequence>
<dbReference type="PROSITE" id="PS51178">
    <property type="entry name" value="PASTA"/>
    <property type="match status" value="2"/>
</dbReference>
<reference evidence="5" key="1">
    <citation type="submission" date="2016-12" db="EMBL/GenBank/DDBJ databases">
        <authorList>
            <person name="Varghese N."/>
            <person name="Submissions S."/>
        </authorList>
    </citation>
    <scope>NUCLEOTIDE SEQUENCE [LARGE SCALE GENOMIC DNA]</scope>
    <source>
        <strain evidence="5">DSM 13020</strain>
    </source>
</reference>
<keyword evidence="2" id="KW-1133">Transmembrane helix</keyword>
<dbReference type="Gene3D" id="3.30.10.20">
    <property type="match status" value="2"/>
</dbReference>
<dbReference type="Pfam" id="PF03793">
    <property type="entry name" value="PASTA"/>
    <property type="match status" value="2"/>
</dbReference>
<feature type="transmembrane region" description="Helical" evidence="2">
    <location>
        <begin position="21"/>
        <end position="45"/>
    </location>
</feature>
<evidence type="ECO:0000256" key="1">
    <source>
        <dbReference type="SAM" id="MobiDB-lite"/>
    </source>
</evidence>
<feature type="domain" description="PASTA" evidence="3">
    <location>
        <begin position="48"/>
        <end position="108"/>
    </location>
</feature>
<evidence type="ECO:0000256" key="2">
    <source>
        <dbReference type="SAM" id="Phobius"/>
    </source>
</evidence>
<keyword evidence="2" id="KW-0812">Transmembrane</keyword>
<dbReference type="CDD" id="cd06577">
    <property type="entry name" value="PASTA_pknB"/>
    <property type="match status" value="2"/>
</dbReference>
<dbReference type="OrthoDB" id="48405at2"/>
<evidence type="ECO:0000259" key="3">
    <source>
        <dbReference type="PROSITE" id="PS51178"/>
    </source>
</evidence>
<protein>
    <submittedName>
        <fullName evidence="4">Serine/threonine protein kinase</fullName>
    </submittedName>
</protein>
<evidence type="ECO:0000313" key="5">
    <source>
        <dbReference type="Proteomes" id="UP000184207"/>
    </source>
</evidence>
<dbReference type="Proteomes" id="UP000184207">
    <property type="component" value="Unassembled WGS sequence"/>
</dbReference>
<organism evidence="4 5">
    <name type="scientific">Fervidobacterium gondwanense DSM 13020</name>
    <dbReference type="NCBI Taxonomy" id="1121883"/>
    <lineage>
        <taxon>Bacteria</taxon>
        <taxon>Thermotogati</taxon>
        <taxon>Thermotogota</taxon>
        <taxon>Thermotogae</taxon>
        <taxon>Thermotogales</taxon>
        <taxon>Fervidobacteriaceae</taxon>
        <taxon>Fervidobacterium</taxon>
    </lineage>
</organism>
<dbReference type="SMART" id="SM00740">
    <property type="entry name" value="PASTA"/>
    <property type="match status" value="2"/>
</dbReference>
<accession>A0A1M7RZN4</accession>
<keyword evidence="4" id="KW-0808">Transferase</keyword>
<evidence type="ECO:0000313" key="4">
    <source>
        <dbReference type="EMBL" id="SHN51636.1"/>
    </source>
</evidence>